<organism evidence="4 5">
    <name type="scientific">Chitinophaga eiseniae</name>
    <dbReference type="NCBI Taxonomy" id="634771"/>
    <lineage>
        <taxon>Bacteria</taxon>
        <taxon>Pseudomonadati</taxon>
        <taxon>Bacteroidota</taxon>
        <taxon>Chitinophagia</taxon>
        <taxon>Chitinophagales</taxon>
        <taxon>Chitinophagaceae</taxon>
        <taxon>Chitinophaga</taxon>
    </lineage>
</organism>
<dbReference type="STRING" id="634771.SAMN04488128_104108"/>
<proteinExistence type="inferred from homology"/>
<evidence type="ECO:0000256" key="2">
    <source>
        <dbReference type="ARBA" id="ARBA00023002"/>
    </source>
</evidence>
<dbReference type="PRINTS" id="PR00080">
    <property type="entry name" value="SDRFAMILY"/>
</dbReference>
<dbReference type="InterPro" id="IPR057326">
    <property type="entry name" value="KR_dom"/>
</dbReference>
<dbReference type="InterPro" id="IPR002347">
    <property type="entry name" value="SDR_fam"/>
</dbReference>
<dbReference type="PANTHER" id="PTHR43477">
    <property type="entry name" value="DIHYDROANTICAPSIN 7-DEHYDROGENASE"/>
    <property type="match status" value="1"/>
</dbReference>
<dbReference type="InterPro" id="IPR036291">
    <property type="entry name" value="NAD(P)-bd_dom_sf"/>
</dbReference>
<gene>
    <name evidence="4" type="ORF">SAMN04488128_104108</name>
</gene>
<dbReference type="PANTHER" id="PTHR43477:SF1">
    <property type="entry name" value="DIHYDROANTICAPSIN 7-DEHYDROGENASE"/>
    <property type="match status" value="1"/>
</dbReference>
<dbReference type="PRINTS" id="PR00081">
    <property type="entry name" value="GDHRDH"/>
</dbReference>
<comment type="similarity">
    <text evidence="1">Belongs to the short-chain dehydrogenases/reductases (SDR) family.</text>
</comment>
<name>A0A1T4T7F6_9BACT</name>
<sequence>MNNIHKKIINMKQGKYEGKKAVVTGGTHGIGLATVKMLLAEGAEVLLTGRNPANVEQVRRTLGDRAHAVVSDAASITDIKALGNIVREKLGNIDLLYINVGISSLTLLETVTPETYDQAFAVNTRGSYFTVQQLVPLIIRGGSIVFTTSVADNSGYAGMSVYAGTKAALRAFAKNFAAELLPKGIRVNAVSPGFIDTPTMGVTDATEAERDAFRKAGDLLTPMGRHGSPEEVAKAVLFLAFDATFTTGEELLVDGGIGQQLTPAEKLA</sequence>
<evidence type="ECO:0000256" key="1">
    <source>
        <dbReference type="ARBA" id="ARBA00006484"/>
    </source>
</evidence>
<dbReference type="SMART" id="SM00822">
    <property type="entry name" value="PKS_KR"/>
    <property type="match status" value="1"/>
</dbReference>
<dbReference type="InterPro" id="IPR020904">
    <property type="entry name" value="Sc_DH/Rdtase_CS"/>
</dbReference>
<dbReference type="CDD" id="cd05233">
    <property type="entry name" value="SDR_c"/>
    <property type="match status" value="1"/>
</dbReference>
<dbReference type="InterPro" id="IPR051122">
    <property type="entry name" value="SDR_DHRS6-like"/>
</dbReference>
<dbReference type="SUPFAM" id="SSF51735">
    <property type="entry name" value="NAD(P)-binding Rossmann-fold domains"/>
    <property type="match status" value="1"/>
</dbReference>
<dbReference type="Proteomes" id="UP000190367">
    <property type="component" value="Unassembled WGS sequence"/>
</dbReference>
<accession>A0A1T4T7F6</accession>
<reference evidence="5" key="1">
    <citation type="submission" date="2017-02" db="EMBL/GenBank/DDBJ databases">
        <authorList>
            <person name="Varghese N."/>
            <person name="Submissions S."/>
        </authorList>
    </citation>
    <scope>NUCLEOTIDE SEQUENCE [LARGE SCALE GENOMIC DNA]</scope>
    <source>
        <strain evidence="5">DSM 22224</strain>
    </source>
</reference>
<feature type="domain" description="Ketoreductase" evidence="3">
    <location>
        <begin position="19"/>
        <end position="193"/>
    </location>
</feature>
<dbReference type="AlphaFoldDB" id="A0A1T4T7F6"/>
<dbReference type="PROSITE" id="PS00061">
    <property type="entry name" value="ADH_SHORT"/>
    <property type="match status" value="1"/>
</dbReference>
<protein>
    <recommendedName>
        <fullName evidence="3">Ketoreductase domain-containing protein</fullName>
    </recommendedName>
</protein>
<dbReference type="GO" id="GO:0016491">
    <property type="term" value="F:oxidoreductase activity"/>
    <property type="evidence" value="ECO:0007669"/>
    <property type="project" value="UniProtKB-KW"/>
</dbReference>
<dbReference type="FunFam" id="3.40.50.720:FF:000084">
    <property type="entry name" value="Short-chain dehydrogenase reductase"/>
    <property type="match status" value="1"/>
</dbReference>
<dbReference type="Gene3D" id="3.40.50.720">
    <property type="entry name" value="NAD(P)-binding Rossmann-like Domain"/>
    <property type="match status" value="1"/>
</dbReference>
<evidence type="ECO:0000259" key="3">
    <source>
        <dbReference type="SMART" id="SM00822"/>
    </source>
</evidence>
<evidence type="ECO:0000313" key="5">
    <source>
        <dbReference type="Proteomes" id="UP000190367"/>
    </source>
</evidence>
<dbReference type="EMBL" id="FUWZ01000004">
    <property type="protein sequence ID" value="SKA36440.1"/>
    <property type="molecule type" value="Genomic_DNA"/>
</dbReference>
<keyword evidence="5" id="KW-1185">Reference proteome</keyword>
<dbReference type="Pfam" id="PF13561">
    <property type="entry name" value="adh_short_C2"/>
    <property type="match status" value="1"/>
</dbReference>
<keyword evidence="2" id="KW-0560">Oxidoreductase</keyword>
<evidence type="ECO:0000313" key="4">
    <source>
        <dbReference type="EMBL" id="SKA36440.1"/>
    </source>
</evidence>